<dbReference type="PANTHER" id="PTHR46084:SF4">
    <property type="entry name" value="PROTEIN KINASE DOMAIN-CONTAINING PROTEIN"/>
    <property type="match status" value="1"/>
</dbReference>
<evidence type="ECO:0000256" key="5">
    <source>
        <dbReference type="ARBA" id="ARBA00022729"/>
    </source>
</evidence>
<accession>A0A835JX53</accession>
<evidence type="ECO:0000256" key="7">
    <source>
        <dbReference type="ARBA" id="ARBA00022989"/>
    </source>
</evidence>
<feature type="region of interest" description="Disordered" evidence="11">
    <location>
        <begin position="251"/>
        <end position="320"/>
    </location>
</feature>
<dbReference type="EMBL" id="JADGMS010000008">
    <property type="protein sequence ID" value="KAF9676959.1"/>
    <property type="molecule type" value="Genomic_DNA"/>
</dbReference>
<protein>
    <recommendedName>
        <fullName evidence="13">Protein kinase domain-containing protein</fullName>
    </recommendedName>
</protein>
<keyword evidence="2" id="KW-0134">Cell wall</keyword>
<evidence type="ECO:0000313" key="15">
    <source>
        <dbReference type="Proteomes" id="UP000657918"/>
    </source>
</evidence>
<reference evidence="14 15" key="1">
    <citation type="submission" date="2020-10" db="EMBL/GenBank/DDBJ databases">
        <title>Plant Genome Project.</title>
        <authorList>
            <person name="Zhang R.-G."/>
        </authorList>
    </citation>
    <scope>NUCLEOTIDE SEQUENCE [LARGE SCALE GENOMIC DNA]</scope>
    <source>
        <strain evidence="14">FAFU-HL-1</strain>
        <tissue evidence="14">Leaf</tissue>
    </source>
</reference>
<comment type="subcellular location">
    <subcellularLocation>
        <location evidence="10">Endomembrane system</location>
        <topology evidence="10">Single-pass type I membrane protein</topology>
    </subcellularLocation>
    <subcellularLocation>
        <location evidence="1">Secreted</location>
        <location evidence="1">Cell wall</location>
    </subcellularLocation>
</comment>
<evidence type="ECO:0000256" key="4">
    <source>
        <dbReference type="ARBA" id="ARBA00022692"/>
    </source>
</evidence>
<dbReference type="GO" id="GO:0005524">
    <property type="term" value="F:ATP binding"/>
    <property type="evidence" value="ECO:0007669"/>
    <property type="project" value="InterPro"/>
</dbReference>
<dbReference type="Pfam" id="PF08263">
    <property type="entry name" value="LRRNT_2"/>
    <property type="match status" value="1"/>
</dbReference>
<dbReference type="PROSITE" id="PS50011">
    <property type="entry name" value="PROTEIN_KINASE_DOM"/>
    <property type="match status" value="1"/>
</dbReference>
<keyword evidence="4 12" id="KW-0812">Transmembrane</keyword>
<keyword evidence="8 12" id="KW-0472">Membrane</keyword>
<name>A0A835JX53_9ROSI</name>
<sequence length="681" mass="76080">MEINNCKISRFGALILFLVCQNLILCFSLNDEGMALLKLREEIVSDPYGALKSWKMDLGVINPCSWFGVECSDDGKVVVLNLKDLCLEGTLAPEITNLIHLKSIILRNNSFSGIIPEGIGELKELEVLDFGYNNFNWPLPPDLGSNLSLAILLLDNNEQLRSLSSEIQHLETLSEFQVDENELSNAAKGSSRNKRSNTWRWVLMRFLYGLFRPWGDISLVSLTFNGPLNCHALRLILESLVRIENEFHRRQMQGQNVSHSPPRNSTAPPRHPRNSTALPRHPRNSTALPRHPRNSTAPPRHPPIGNSSSSNGSTPPFNSTSAKNNNGAIIAGAIGGTLVILLSIINIYTWKINKASVKPWATGLSGQLQKAFVTGVPKLKRSEIEVGCEDFSNIIGSSPVGTLYKGTLSSGVEIAVLAVASVAITSAKDWSKDLQVQFRQKIEMLSRVNHKNFVNLIGYCEEEEPFTRMMVFEYAPNGTLFEHLHIKESEHLDWGMRLRIAIGTAYCLEHMHQLNPPLAHSNLNSLMISLTEDYASKISDFTFSNGIIANEMELSGKKLPDVPLALPESDVYNFGVLLFEMVTGRLPYTVDNFSLEDWASDYLRGYQPLREKVDPTLDSFEEEKLERIGEVIKSCVHPDPKRRPTMTEVTGKLREITSLTPDAAIPKLSPLWWAELEILST</sequence>
<keyword evidence="6" id="KW-0677">Repeat</keyword>
<evidence type="ECO:0000256" key="3">
    <source>
        <dbReference type="ARBA" id="ARBA00022614"/>
    </source>
</evidence>
<evidence type="ECO:0000256" key="1">
    <source>
        <dbReference type="ARBA" id="ARBA00004191"/>
    </source>
</evidence>
<keyword evidence="15" id="KW-1185">Reference proteome</keyword>
<keyword evidence="3" id="KW-0433">Leucine-rich repeat</keyword>
<dbReference type="AlphaFoldDB" id="A0A835JX53"/>
<dbReference type="InterPro" id="IPR032675">
    <property type="entry name" value="LRR_dom_sf"/>
</dbReference>
<evidence type="ECO:0000313" key="14">
    <source>
        <dbReference type="EMBL" id="KAF9676959.1"/>
    </source>
</evidence>
<evidence type="ECO:0000256" key="9">
    <source>
        <dbReference type="ARBA" id="ARBA00038043"/>
    </source>
</evidence>
<dbReference type="SUPFAM" id="SSF52058">
    <property type="entry name" value="L domain-like"/>
    <property type="match status" value="1"/>
</dbReference>
<feature type="transmembrane region" description="Helical" evidence="12">
    <location>
        <begin position="328"/>
        <end position="348"/>
    </location>
</feature>
<dbReference type="InterPro" id="IPR011009">
    <property type="entry name" value="Kinase-like_dom_sf"/>
</dbReference>
<evidence type="ECO:0000256" key="6">
    <source>
        <dbReference type="ARBA" id="ARBA00022737"/>
    </source>
</evidence>
<proteinExistence type="inferred from homology"/>
<keyword evidence="7 12" id="KW-1133">Transmembrane helix</keyword>
<dbReference type="InterPro" id="IPR013210">
    <property type="entry name" value="LRR_N_plant-typ"/>
</dbReference>
<comment type="caution">
    <text evidence="14">The sequence shown here is derived from an EMBL/GenBank/DDBJ whole genome shotgun (WGS) entry which is preliminary data.</text>
</comment>
<keyword evidence="5" id="KW-0732">Signal</keyword>
<evidence type="ECO:0000256" key="10">
    <source>
        <dbReference type="ARBA" id="ARBA00046288"/>
    </source>
</evidence>
<feature type="compositionally biased region" description="Low complexity" evidence="11">
    <location>
        <begin position="305"/>
        <end position="320"/>
    </location>
</feature>
<dbReference type="Proteomes" id="UP000657918">
    <property type="component" value="Chromosome 8"/>
</dbReference>
<dbReference type="Gene3D" id="3.30.200.20">
    <property type="entry name" value="Phosphorylase Kinase, domain 1"/>
    <property type="match status" value="1"/>
</dbReference>
<comment type="similarity">
    <text evidence="9">Belongs to the polygalacturonase-inhibiting protein family.</text>
</comment>
<dbReference type="FunFam" id="3.30.200.20:FF:000489">
    <property type="entry name" value="Inactive receptor-like serine/threonine-protein kinase"/>
    <property type="match status" value="1"/>
</dbReference>
<dbReference type="FunFam" id="3.80.10.10:FF:000400">
    <property type="entry name" value="Nuclear pore complex protein NUP107"/>
    <property type="match status" value="1"/>
</dbReference>
<evidence type="ECO:0000259" key="13">
    <source>
        <dbReference type="PROSITE" id="PS50011"/>
    </source>
</evidence>
<evidence type="ECO:0000256" key="12">
    <source>
        <dbReference type="SAM" id="Phobius"/>
    </source>
</evidence>
<evidence type="ECO:0000256" key="2">
    <source>
        <dbReference type="ARBA" id="ARBA00022512"/>
    </source>
</evidence>
<evidence type="ECO:0000256" key="11">
    <source>
        <dbReference type="SAM" id="MobiDB-lite"/>
    </source>
</evidence>
<dbReference type="Pfam" id="PF07714">
    <property type="entry name" value="PK_Tyr_Ser-Thr"/>
    <property type="match status" value="1"/>
</dbReference>
<dbReference type="GO" id="GO:0004672">
    <property type="term" value="F:protein kinase activity"/>
    <property type="evidence" value="ECO:0007669"/>
    <property type="project" value="InterPro"/>
</dbReference>
<feature type="compositionally biased region" description="Polar residues" evidence="11">
    <location>
        <begin position="252"/>
        <end position="267"/>
    </location>
</feature>
<dbReference type="Gene3D" id="1.10.510.10">
    <property type="entry name" value="Transferase(Phosphotransferase) domain 1"/>
    <property type="match status" value="1"/>
</dbReference>
<dbReference type="PANTHER" id="PTHR46084">
    <property type="entry name" value="PROTEIN MALE DISCOVERER 2"/>
    <property type="match status" value="1"/>
</dbReference>
<dbReference type="InterPro" id="IPR001245">
    <property type="entry name" value="Ser-Thr/Tyr_kinase_cat_dom"/>
</dbReference>
<feature type="domain" description="Protein kinase" evidence="13">
    <location>
        <begin position="389"/>
        <end position="657"/>
    </location>
</feature>
<dbReference type="OrthoDB" id="291737at2759"/>
<organism evidence="14 15">
    <name type="scientific">Salix dunnii</name>
    <dbReference type="NCBI Taxonomy" id="1413687"/>
    <lineage>
        <taxon>Eukaryota</taxon>
        <taxon>Viridiplantae</taxon>
        <taxon>Streptophyta</taxon>
        <taxon>Embryophyta</taxon>
        <taxon>Tracheophyta</taxon>
        <taxon>Spermatophyta</taxon>
        <taxon>Magnoliopsida</taxon>
        <taxon>eudicotyledons</taxon>
        <taxon>Gunneridae</taxon>
        <taxon>Pentapetalae</taxon>
        <taxon>rosids</taxon>
        <taxon>fabids</taxon>
        <taxon>Malpighiales</taxon>
        <taxon>Salicaceae</taxon>
        <taxon>Saliceae</taxon>
        <taxon>Salix</taxon>
    </lineage>
</organism>
<gene>
    <name evidence="14" type="ORF">SADUNF_Sadunf08G0057500</name>
</gene>
<evidence type="ECO:0000256" key="8">
    <source>
        <dbReference type="ARBA" id="ARBA00023136"/>
    </source>
</evidence>
<keyword evidence="2" id="KW-0964">Secreted</keyword>
<dbReference type="Gene3D" id="3.80.10.10">
    <property type="entry name" value="Ribonuclease Inhibitor"/>
    <property type="match status" value="1"/>
</dbReference>
<dbReference type="SUPFAM" id="SSF56112">
    <property type="entry name" value="Protein kinase-like (PK-like)"/>
    <property type="match status" value="1"/>
</dbReference>
<dbReference type="GO" id="GO:0012505">
    <property type="term" value="C:endomembrane system"/>
    <property type="evidence" value="ECO:0007669"/>
    <property type="project" value="UniProtKB-SubCell"/>
</dbReference>
<dbReference type="InterPro" id="IPR000719">
    <property type="entry name" value="Prot_kinase_dom"/>
</dbReference>